<organism evidence="6 7">
    <name type="scientific">Alteromonas halophila</name>
    <dbReference type="NCBI Taxonomy" id="516698"/>
    <lineage>
        <taxon>Bacteria</taxon>
        <taxon>Pseudomonadati</taxon>
        <taxon>Pseudomonadota</taxon>
        <taxon>Gammaproteobacteria</taxon>
        <taxon>Alteromonadales</taxon>
        <taxon>Alteromonadaceae</taxon>
        <taxon>Alteromonas/Salinimonas group</taxon>
        <taxon>Alteromonas</taxon>
    </lineage>
</organism>
<dbReference type="Proteomes" id="UP000631300">
    <property type="component" value="Unassembled WGS sequence"/>
</dbReference>
<keyword evidence="4" id="KW-0472">Membrane</keyword>
<comment type="caution">
    <text evidence="6">The sequence shown here is derived from an EMBL/GenBank/DDBJ whole genome shotgun (WGS) entry which is preliminary data.</text>
</comment>
<sequence>MGIGGRSNPLVDGDTIPYVLLPDIAYYGETFYFDNLETGVQFFPSSNTSIDVFVVPNAEKANFSFWHSANILIPAATLSSNGLVDKAQQEPQRISVDDVSSRRWALDAGVRWQWHNRNHHVRLMLASDISSVYNGQHGALEYRYTTSPTQHLRIAVGTKLLYKGKGLSDYYYGIHADDKPASATVYTAAGGMQIGVDISALYRINNHWRWLARVGARRLHSGMTDSPLVEDNTVYTMFAGVAYRF</sequence>
<dbReference type="PANTHER" id="PTHR38776">
    <property type="entry name" value="MLTA-INTERACTING PROTEIN-RELATED"/>
    <property type="match status" value="1"/>
</dbReference>
<evidence type="ECO:0000256" key="3">
    <source>
        <dbReference type="ARBA" id="ARBA00022729"/>
    </source>
</evidence>
<dbReference type="GO" id="GO:0009279">
    <property type="term" value="C:cell outer membrane"/>
    <property type="evidence" value="ECO:0007669"/>
    <property type="project" value="UniProtKB-SubCell"/>
</dbReference>
<keyword evidence="3" id="KW-0732">Signal</keyword>
<comment type="similarity">
    <text evidence="2">Belongs to the MipA/OmpV family.</text>
</comment>
<name>A0A918JK92_9ALTE</name>
<proteinExistence type="inferred from homology"/>
<gene>
    <name evidence="6" type="primary">mipA</name>
    <name evidence="6" type="ORF">GCM10007391_13230</name>
</gene>
<evidence type="ECO:0000256" key="4">
    <source>
        <dbReference type="ARBA" id="ARBA00023136"/>
    </source>
</evidence>
<protein>
    <submittedName>
        <fullName evidence="6">Outer membrane MltA-interaction protein MipA</fullName>
    </submittedName>
</protein>
<reference evidence="6" key="2">
    <citation type="submission" date="2020-09" db="EMBL/GenBank/DDBJ databases">
        <authorList>
            <person name="Sun Q."/>
            <person name="Kim S."/>
        </authorList>
    </citation>
    <scope>NUCLEOTIDE SEQUENCE</scope>
    <source>
        <strain evidence="6">KCTC 22164</strain>
    </source>
</reference>
<evidence type="ECO:0000256" key="2">
    <source>
        <dbReference type="ARBA" id="ARBA00005722"/>
    </source>
</evidence>
<keyword evidence="5" id="KW-0998">Cell outer membrane</keyword>
<evidence type="ECO:0000256" key="1">
    <source>
        <dbReference type="ARBA" id="ARBA00004442"/>
    </source>
</evidence>
<dbReference type="InterPro" id="IPR010583">
    <property type="entry name" value="MipA"/>
</dbReference>
<dbReference type="Pfam" id="PF06629">
    <property type="entry name" value="MipA"/>
    <property type="match status" value="1"/>
</dbReference>
<reference evidence="6" key="1">
    <citation type="journal article" date="2014" name="Int. J. Syst. Evol. Microbiol.">
        <title>Complete genome sequence of Corynebacterium casei LMG S-19264T (=DSM 44701T), isolated from a smear-ripened cheese.</title>
        <authorList>
            <consortium name="US DOE Joint Genome Institute (JGI-PGF)"/>
            <person name="Walter F."/>
            <person name="Albersmeier A."/>
            <person name="Kalinowski J."/>
            <person name="Ruckert C."/>
        </authorList>
    </citation>
    <scope>NUCLEOTIDE SEQUENCE</scope>
    <source>
        <strain evidence="6">KCTC 22164</strain>
    </source>
</reference>
<comment type="subcellular location">
    <subcellularLocation>
        <location evidence="1">Cell outer membrane</location>
    </subcellularLocation>
</comment>
<keyword evidence="7" id="KW-1185">Reference proteome</keyword>
<evidence type="ECO:0000313" key="6">
    <source>
        <dbReference type="EMBL" id="GGW81407.1"/>
    </source>
</evidence>
<dbReference type="EMBL" id="BMXP01000002">
    <property type="protein sequence ID" value="GGW81407.1"/>
    <property type="molecule type" value="Genomic_DNA"/>
</dbReference>
<dbReference type="AlphaFoldDB" id="A0A918JK92"/>
<accession>A0A918JK92</accession>
<dbReference type="PANTHER" id="PTHR38776:SF1">
    <property type="entry name" value="MLTA-INTERACTING PROTEIN-RELATED"/>
    <property type="match status" value="1"/>
</dbReference>
<evidence type="ECO:0000313" key="7">
    <source>
        <dbReference type="Proteomes" id="UP000631300"/>
    </source>
</evidence>
<evidence type="ECO:0000256" key="5">
    <source>
        <dbReference type="ARBA" id="ARBA00023237"/>
    </source>
</evidence>